<comment type="caution">
    <text evidence="2">The sequence shown here is derived from an EMBL/GenBank/DDBJ whole genome shotgun (WGS) entry which is preliminary data.</text>
</comment>
<gene>
    <name evidence="2" type="ORF">BN961_00710</name>
</gene>
<dbReference type="SUPFAM" id="SSF53474">
    <property type="entry name" value="alpha/beta-Hydrolases"/>
    <property type="match status" value="1"/>
</dbReference>
<name>A0A090MII4_AFIFE</name>
<reference evidence="2 3" key="1">
    <citation type="journal article" date="2014" name="Genome Announc.">
        <title>Genome Sequence of Afipia felis Strain 76713, Isolated in Hospital Water Using an Amoeba Co-Culture Procedure.</title>
        <authorList>
            <person name="Benamar S."/>
            <person name="La Scola B."/>
            <person name="Croce O."/>
        </authorList>
    </citation>
    <scope>NUCLEOTIDE SEQUENCE [LARGE SCALE GENOMIC DNA]</scope>
    <source>
        <strain evidence="2 3">76713</strain>
    </source>
</reference>
<accession>A0A090MII4</accession>
<keyword evidence="3" id="KW-1185">Reference proteome</keyword>
<evidence type="ECO:0000256" key="1">
    <source>
        <dbReference type="SAM" id="SignalP"/>
    </source>
</evidence>
<feature type="chain" id="PRO_5001860462" evidence="1">
    <location>
        <begin position="24"/>
        <end position="209"/>
    </location>
</feature>
<dbReference type="Gene3D" id="3.40.50.1820">
    <property type="entry name" value="alpha/beta hydrolase"/>
    <property type="match status" value="1"/>
</dbReference>
<keyword evidence="1" id="KW-0732">Signal</keyword>
<keyword evidence="2" id="KW-0378">Hydrolase</keyword>
<dbReference type="GO" id="GO:0016787">
    <property type="term" value="F:hydrolase activity"/>
    <property type="evidence" value="ECO:0007669"/>
    <property type="project" value="UniProtKB-KW"/>
</dbReference>
<dbReference type="RefSeq" id="WP_009337062.1">
    <property type="nucleotide sequence ID" value="NZ_CCAZ020000001.1"/>
</dbReference>
<feature type="signal peptide" evidence="1">
    <location>
        <begin position="1"/>
        <end position="23"/>
    </location>
</feature>
<evidence type="ECO:0000313" key="2">
    <source>
        <dbReference type="EMBL" id="CEG07321.1"/>
    </source>
</evidence>
<evidence type="ECO:0000313" key="3">
    <source>
        <dbReference type="Proteomes" id="UP000035762"/>
    </source>
</evidence>
<dbReference type="AlphaFoldDB" id="A0A090MII4"/>
<protein>
    <submittedName>
        <fullName evidence="2">Alpha/beta hydrolase family protein</fullName>
    </submittedName>
</protein>
<dbReference type="OrthoDB" id="5293296at2"/>
<sequence length="209" mass="21672">MRTFWLAIVFAVGLVFAPVGAQAAPGHVYLLKGLANVFSTGLDNYAAELSRRHIPVTVANHSEAAGLAMEAARLYKAGKGPIVIVGHSLGGQASTQMAEIMQQQGAKVALIVNYGPPGTQVIPANVGRVVNYYGVVGGVAVRGPGSRAAITNIDLAGDPNINHFNMDKSPRLEARTMGQILAALRSGHRVPKVAAGAHQHSASATPAVQ</sequence>
<dbReference type="InterPro" id="IPR029058">
    <property type="entry name" value="AB_hydrolase_fold"/>
</dbReference>
<dbReference type="Proteomes" id="UP000035762">
    <property type="component" value="Unassembled WGS sequence"/>
</dbReference>
<proteinExistence type="predicted"/>
<dbReference type="EMBL" id="CCAZ020000001">
    <property type="protein sequence ID" value="CEG07321.1"/>
    <property type="molecule type" value="Genomic_DNA"/>
</dbReference>
<dbReference type="STRING" id="1035.BN961_00710"/>
<organism evidence="2 3">
    <name type="scientific">Afipia felis</name>
    <name type="common">Cat scratch disease bacillus</name>
    <dbReference type="NCBI Taxonomy" id="1035"/>
    <lineage>
        <taxon>Bacteria</taxon>
        <taxon>Pseudomonadati</taxon>
        <taxon>Pseudomonadota</taxon>
        <taxon>Alphaproteobacteria</taxon>
        <taxon>Hyphomicrobiales</taxon>
        <taxon>Nitrobacteraceae</taxon>
        <taxon>Afipia</taxon>
    </lineage>
</organism>